<dbReference type="InterPro" id="IPR043128">
    <property type="entry name" value="Rev_trsase/Diguanyl_cyclase"/>
</dbReference>
<dbReference type="FunFam" id="3.30.70.270:FF:000001">
    <property type="entry name" value="Diguanylate cyclase domain protein"/>
    <property type="match status" value="1"/>
</dbReference>
<evidence type="ECO:0000313" key="6">
    <source>
        <dbReference type="Proteomes" id="UP000325755"/>
    </source>
</evidence>
<dbReference type="InterPro" id="IPR029787">
    <property type="entry name" value="Nucleotide_cyclase"/>
</dbReference>
<dbReference type="InParanoid" id="A0A5Q0BKN4"/>
<comment type="cofactor">
    <cofactor evidence="1">
        <name>Mg(2+)</name>
        <dbReference type="ChEBI" id="CHEBI:18420"/>
    </cofactor>
</comment>
<keyword evidence="6" id="KW-1185">Reference proteome</keyword>
<feature type="domain" description="GGDEF" evidence="4">
    <location>
        <begin position="188"/>
        <end position="321"/>
    </location>
</feature>
<dbReference type="GO" id="GO:0052621">
    <property type="term" value="F:diguanylate cyclase activity"/>
    <property type="evidence" value="ECO:0007669"/>
    <property type="project" value="UniProtKB-EC"/>
</dbReference>
<evidence type="ECO:0000256" key="1">
    <source>
        <dbReference type="ARBA" id="ARBA00001946"/>
    </source>
</evidence>
<dbReference type="PROSITE" id="PS50887">
    <property type="entry name" value="GGDEF"/>
    <property type="match status" value="1"/>
</dbReference>
<evidence type="ECO:0000256" key="2">
    <source>
        <dbReference type="ARBA" id="ARBA00012528"/>
    </source>
</evidence>
<dbReference type="RefSeq" id="WP_153250107.1">
    <property type="nucleotide sequence ID" value="NZ_CP044205.1"/>
</dbReference>
<dbReference type="Pfam" id="PF08448">
    <property type="entry name" value="PAS_4"/>
    <property type="match status" value="1"/>
</dbReference>
<dbReference type="GO" id="GO:0005886">
    <property type="term" value="C:plasma membrane"/>
    <property type="evidence" value="ECO:0007669"/>
    <property type="project" value="TreeGrafter"/>
</dbReference>
<reference evidence="5 6" key="1">
    <citation type="submission" date="2019-09" db="EMBL/GenBank/DDBJ databases">
        <title>Ecophysiology of the spiral-shaped methanotroph Methylospira mobilis as revealed by the complete genome sequence.</title>
        <authorList>
            <person name="Oshkin I.Y."/>
            <person name="Dedysh S.N."/>
            <person name="Miroshnikov K."/>
            <person name="Danilova O.V."/>
            <person name="Hakobyan A."/>
            <person name="Liesack W."/>
        </authorList>
    </citation>
    <scope>NUCLEOTIDE SEQUENCE [LARGE SCALE GENOMIC DNA]</scope>
    <source>
        <strain evidence="5 6">Shm1</strain>
    </source>
</reference>
<dbReference type="Gene3D" id="3.30.450.20">
    <property type="entry name" value="PAS domain"/>
    <property type="match status" value="1"/>
</dbReference>
<dbReference type="CDD" id="cd01949">
    <property type="entry name" value="GGDEF"/>
    <property type="match status" value="1"/>
</dbReference>
<gene>
    <name evidence="5" type="ORF">F6R98_17110</name>
</gene>
<name>A0A5Q0BKN4_9GAMM</name>
<dbReference type="EMBL" id="CP044205">
    <property type="protein sequence ID" value="QFY44139.1"/>
    <property type="molecule type" value="Genomic_DNA"/>
</dbReference>
<dbReference type="InterPro" id="IPR050469">
    <property type="entry name" value="Diguanylate_Cyclase"/>
</dbReference>
<dbReference type="PANTHER" id="PTHR45138:SF24">
    <property type="entry name" value="DIGUANYLATE CYCLASE DGCC-RELATED"/>
    <property type="match status" value="1"/>
</dbReference>
<dbReference type="EC" id="2.7.7.65" evidence="2"/>
<dbReference type="PANTHER" id="PTHR45138">
    <property type="entry name" value="REGULATORY COMPONENTS OF SENSORY TRANSDUCTION SYSTEM"/>
    <property type="match status" value="1"/>
</dbReference>
<dbReference type="Pfam" id="PF00990">
    <property type="entry name" value="GGDEF"/>
    <property type="match status" value="1"/>
</dbReference>
<evidence type="ECO:0000259" key="3">
    <source>
        <dbReference type="PROSITE" id="PS50112"/>
    </source>
</evidence>
<dbReference type="NCBIfam" id="TIGR00254">
    <property type="entry name" value="GGDEF"/>
    <property type="match status" value="1"/>
</dbReference>
<dbReference type="SMART" id="SM00091">
    <property type="entry name" value="PAS"/>
    <property type="match status" value="1"/>
</dbReference>
<sequence>MACENELMKPEAMLLPGSDIVDMLPLGVFLLDESGVVCGWNTWLADKTGIVRQEALGKTLQQLFPGFDKPRFTWALQEVFTNGSPQILSQALNQYLIPIKIKVMGYHGISLMQQKVQISLFVAANELRLALISIVDVTENVIRSQALSDAARSLKESNNRDALTGLYNRRFMNEWLDQRLKESRSIQHPIACLVLDIDHFKMINDTFGHQLGDQVLQDFSLLIAGRLRDCDVFVRYGGEEFVVLLVKCTLAGGIARAQELIKSVRSTSIGTLPAGGVTCSAGVAVYDPKMPCSSELLLSQADAQLYQAKRNGRDCVFPSRHLGSAD</sequence>
<dbReference type="PROSITE" id="PS50112">
    <property type="entry name" value="PAS"/>
    <property type="match status" value="1"/>
</dbReference>
<evidence type="ECO:0000313" key="5">
    <source>
        <dbReference type="EMBL" id="QFY44139.1"/>
    </source>
</evidence>
<dbReference type="Gene3D" id="3.30.70.270">
    <property type="match status" value="1"/>
</dbReference>
<dbReference type="InterPro" id="IPR000160">
    <property type="entry name" value="GGDEF_dom"/>
</dbReference>
<dbReference type="OrthoDB" id="9812260at2"/>
<accession>A0A5Q0BKN4</accession>
<organism evidence="5 6">
    <name type="scientific">Candidatus Methylospira mobilis</name>
    <dbReference type="NCBI Taxonomy" id="1808979"/>
    <lineage>
        <taxon>Bacteria</taxon>
        <taxon>Pseudomonadati</taxon>
        <taxon>Pseudomonadota</taxon>
        <taxon>Gammaproteobacteria</taxon>
        <taxon>Methylococcales</taxon>
        <taxon>Methylococcaceae</taxon>
        <taxon>Candidatus Methylospira</taxon>
    </lineage>
</organism>
<dbReference type="AlphaFoldDB" id="A0A5Q0BKN4"/>
<dbReference type="InterPro" id="IPR013656">
    <property type="entry name" value="PAS_4"/>
</dbReference>
<dbReference type="SMART" id="SM00267">
    <property type="entry name" value="GGDEF"/>
    <property type="match status" value="1"/>
</dbReference>
<dbReference type="SUPFAM" id="SSF55073">
    <property type="entry name" value="Nucleotide cyclase"/>
    <property type="match status" value="1"/>
</dbReference>
<feature type="domain" description="PAS" evidence="3">
    <location>
        <begin position="20"/>
        <end position="83"/>
    </location>
</feature>
<dbReference type="InterPro" id="IPR035965">
    <property type="entry name" value="PAS-like_dom_sf"/>
</dbReference>
<dbReference type="KEGG" id="mmob:F6R98_17110"/>
<evidence type="ECO:0000259" key="4">
    <source>
        <dbReference type="PROSITE" id="PS50887"/>
    </source>
</evidence>
<dbReference type="GO" id="GO:0043709">
    <property type="term" value="P:cell adhesion involved in single-species biofilm formation"/>
    <property type="evidence" value="ECO:0007669"/>
    <property type="project" value="TreeGrafter"/>
</dbReference>
<dbReference type="Proteomes" id="UP000325755">
    <property type="component" value="Chromosome"/>
</dbReference>
<proteinExistence type="predicted"/>
<dbReference type="SUPFAM" id="SSF55785">
    <property type="entry name" value="PYP-like sensor domain (PAS domain)"/>
    <property type="match status" value="1"/>
</dbReference>
<dbReference type="CDD" id="cd00130">
    <property type="entry name" value="PAS"/>
    <property type="match status" value="1"/>
</dbReference>
<dbReference type="GO" id="GO:1902201">
    <property type="term" value="P:negative regulation of bacterial-type flagellum-dependent cell motility"/>
    <property type="evidence" value="ECO:0007669"/>
    <property type="project" value="TreeGrafter"/>
</dbReference>
<protein>
    <recommendedName>
        <fullName evidence="2">diguanylate cyclase</fullName>
        <ecNumber evidence="2">2.7.7.65</ecNumber>
    </recommendedName>
</protein>
<dbReference type="InterPro" id="IPR000014">
    <property type="entry name" value="PAS"/>
</dbReference>